<dbReference type="Gene3D" id="2.180.10.10">
    <property type="entry name" value="RHS repeat-associated core"/>
    <property type="match status" value="1"/>
</dbReference>
<dbReference type="EMBL" id="CDOK01000159">
    <property type="protein sequence ID" value="CEN52128.1"/>
    <property type="molecule type" value="Genomic_DNA"/>
</dbReference>
<dbReference type="PROSITE" id="PS51257">
    <property type="entry name" value="PROKAR_LIPOPROTEIN"/>
    <property type="match status" value="1"/>
</dbReference>
<sequence>MKKIILLVITAISLIGCNLNKENNDWKRDNLKGKVKSVRETPYYVVEKFGEIQKGRIKSFITSYIYNEQGNLIEANRYNSDGNLYGKWTYKYDTNGNRIEANSYNSDGSLSGKTAFKYDTNGNRIEANRYNSDGSLYATDIYTYEYDKYGNWVKRIMYNNDKPESIDEREIEYYE</sequence>
<gene>
    <name evidence="1" type="ORF">CCAN11_2410024</name>
</gene>
<organism evidence="1 2">
    <name type="scientific">Capnocytophaga canimorsus</name>
    <dbReference type="NCBI Taxonomy" id="28188"/>
    <lineage>
        <taxon>Bacteria</taxon>
        <taxon>Pseudomonadati</taxon>
        <taxon>Bacteroidota</taxon>
        <taxon>Flavobacteriia</taxon>
        <taxon>Flavobacteriales</taxon>
        <taxon>Flavobacteriaceae</taxon>
        <taxon>Capnocytophaga</taxon>
    </lineage>
</organism>
<accession>A0A0B7IQ65</accession>
<proteinExistence type="predicted"/>
<dbReference type="AlphaFoldDB" id="A0A0B7IQ65"/>
<evidence type="ECO:0000313" key="2">
    <source>
        <dbReference type="Proteomes" id="UP000039370"/>
    </source>
</evidence>
<reference evidence="2" key="1">
    <citation type="submission" date="2015-01" db="EMBL/GenBank/DDBJ databases">
        <authorList>
            <person name="MANFREDI Pablo"/>
        </authorList>
    </citation>
    <scope>NUCLEOTIDE SEQUENCE [LARGE SCALE GENOMIC DNA]</scope>
    <source>
        <strain evidence="2">Cc11</strain>
    </source>
</reference>
<protein>
    <submittedName>
        <fullName evidence="1">Uncharacterized protein</fullName>
    </submittedName>
</protein>
<evidence type="ECO:0000313" key="1">
    <source>
        <dbReference type="EMBL" id="CEN52128.1"/>
    </source>
</evidence>
<dbReference type="Proteomes" id="UP000039370">
    <property type="component" value="Unassembled WGS sequence"/>
</dbReference>
<name>A0A0B7IQ65_9FLAO</name>